<accession>A0A2P2PHH0</accession>
<organism evidence="1">
    <name type="scientific">Rhizophora mucronata</name>
    <name type="common">Asiatic mangrove</name>
    <dbReference type="NCBI Taxonomy" id="61149"/>
    <lineage>
        <taxon>Eukaryota</taxon>
        <taxon>Viridiplantae</taxon>
        <taxon>Streptophyta</taxon>
        <taxon>Embryophyta</taxon>
        <taxon>Tracheophyta</taxon>
        <taxon>Spermatophyta</taxon>
        <taxon>Magnoliopsida</taxon>
        <taxon>eudicotyledons</taxon>
        <taxon>Gunneridae</taxon>
        <taxon>Pentapetalae</taxon>
        <taxon>rosids</taxon>
        <taxon>fabids</taxon>
        <taxon>Malpighiales</taxon>
        <taxon>Rhizophoraceae</taxon>
        <taxon>Rhizophora</taxon>
    </lineage>
</organism>
<evidence type="ECO:0000313" key="1">
    <source>
        <dbReference type="EMBL" id="MBX54163.1"/>
    </source>
</evidence>
<name>A0A2P2PHH0_RHIMU</name>
<sequence>MLVMVLVVAMVGVE</sequence>
<proteinExistence type="predicted"/>
<protein>
    <submittedName>
        <fullName evidence="1">Uncharacterized protein</fullName>
    </submittedName>
</protein>
<dbReference type="EMBL" id="GGEC01073679">
    <property type="protein sequence ID" value="MBX54163.1"/>
    <property type="molecule type" value="Transcribed_RNA"/>
</dbReference>
<reference evidence="1" key="1">
    <citation type="submission" date="2018-02" db="EMBL/GenBank/DDBJ databases">
        <title>Rhizophora mucronata_Transcriptome.</title>
        <authorList>
            <person name="Meera S.P."/>
            <person name="Sreeshan A."/>
            <person name="Augustine A."/>
        </authorList>
    </citation>
    <scope>NUCLEOTIDE SEQUENCE</scope>
    <source>
        <tissue evidence="1">Leaf</tissue>
    </source>
</reference>